<sequence>MLTLTENACTIVKQMTDVPDAPDTAGLRITQVDTGFAVAATEQPEAGDQTIEQDGATVYLDAGAAERLDAMTLDAGVDDTGALQFGLVAQA</sequence>
<dbReference type="EMBL" id="JBHTLX010000009">
    <property type="protein sequence ID" value="MFD1247726.1"/>
    <property type="molecule type" value="Genomic_DNA"/>
</dbReference>
<name>A0ABW3VXF6_9ACTN</name>
<dbReference type="RefSeq" id="WP_367918858.1">
    <property type="nucleotide sequence ID" value="NZ_BAABAC010000015.1"/>
</dbReference>
<organism evidence="1 2">
    <name type="scientific">Nocardioides ginsengisoli</name>
    <dbReference type="NCBI Taxonomy" id="363868"/>
    <lineage>
        <taxon>Bacteria</taxon>
        <taxon>Bacillati</taxon>
        <taxon>Actinomycetota</taxon>
        <taxon>Actinomycetes</taxon>
        <taxon>Propionibacteriales</taxon>
        <taxon>Nocardioidaceae</taxon>
        <taxon>Nocardioides</taxon>
    </lineage>
</organism>
<dbReference type="SUPFAM" id="SSF89360">
    <property type="entry name" value="HesB-like domain"/>
    <property type="match status" value="1"/>
</dbReference>
<proteinExistence type="predicted"/>
<evidence type="ECO:0000313" key="1">
    <source>
        <dbReference type="EMBL" id="MFD1247726.1"/>
    </source>
</evidence>
<evidence type="ECO:0000313" key="2">
    <source>
        <dbReference type="Proteomes" id="UP001597229"/>
    </source>
</evidence>
<accession>A0ABW3VXF6</accession>
<dbReference type="InterPro" id="IPR035903">
    <property type="entry name" value="HesB-like_dom_sf"/>
</dbReference>
<gene>
    <name evidence="1" type="ORF">ACFQ3F_07995</name>
</gene>
<dbReference type="Proteomes" id="UP001597229">
    <property type="component" value="Unassembled WGS sequence"/>
</dbReference>
<protein>
    <submittedName>
        <fullName evidence="1">Fe-S cluster assembly protein HesB</fullName>
    </submittedName>
</protein>
<comment type="caution">
    <text evidence="1">The sequence shown here is derived from an EMBL/GenBank/DDBJ whole genome shotgun (WGS) entry which is preliminary data.</text>
</comment>
<dbReference type="Gene3D" id="2.60.300.12">
    <property type="entry name" value="HesB-like domain"/>
    <property type="match status" value="1"/>
</dbReference>
<reference evidence="2" key="1">
    <citation type="journal article" date="2019" name="Int. J. Syst. Evol. Microbiol.">
        <title>The Global Catalogue of Microorganisms (GCM) 10K type strain sequencing project: providing services to taxonomists for standard genome sequencing and annotation.</title>
        <authorList>
            <consortium name="The Broad Institute Genomics Platform"/>
            <consortium name="The Broad Institute Genome Sequencing Center for Infectious Disease"/>
            <person name="Wu L."/>
            <person name="Ma J."/>
        </authorList>
    </citation>
    <scope>NUCLEOTIDE SEQUENCE [LARGE SCALE GENOMIC DNA]</scope>
    <source>
        <strain evidence="2">CCUG 52478</strain>
    </source>
</reference>
<keyword evidence="2" id="KW-1185">Reference proteome</keyword>